<name>A0A5N6KLV8_MONLA</name>
<dbReference type="Pfam" id="PF12757">
    <property type="entry name" value="Eisosome1"/>
    <property type="match status" value="1"/>
</dbReference>
<feature type="compositionally biased region" description="Basic and acidic residues" evidence="1">
    <location>
        <begin position="834"/>
        <end position="844"/>
    </location>
</feature>
<dbReference type="EMBL" id="VIGI01000001">
    <property type="protein sequence ID" value="KAB8304601.1"/>
    <property type="molecule type" value="Genomic_DNA"/>
</dbReference>
<feature type="compositionally biased region" description="Low complexity" evidence="1">
    <location>
        <begin position="386"/>
        <end position="396"/>
    </location>
</feature>
<evidence type="ECO:0000313" key="3">
    <source>
        <dbReference type="Proteomes" id="UP000326757"/>
    </source>
</evidence>
<feature type="compositionally biased region" description="Polar residues" evidence="1">
    <location>
        <begin position="376"/>
        <end position="385"/>
    </location>
</feature>
<dbReference type="CDD" id="cd22249">
    <property type="entry name" value="UDM1_RNF168_RNF169-like"/>
    <property type="match status" value="1"/>
</dbReference>
<dbReference type="AlphaFoldDB" id="A0A5N6KLV8"/>
<dbReference type="PANTHER" id="PTHR28298">
    <property type="entry name" value="EISOSOME PROTEIN 1"/>
    <property type="match status" value="1"/>
</dbReference>
<reference evidence="2 3" key="1">
    <citation type="submission" date="2019-06" db="EMBL/GenBank/DDBJ databases">
        <title>Genome Sequence of the Brown Rot Fungal Pathogen Monilinia laxa.</title>
        <authorList>
            <person name="De Miccolis Angelini R.M."/>
            <person name="Landi L."/>
            <person name="Abate D."/>
            <person name="Pollastro S."/>
            <person name="Romanazzi G."/>
            <person name="Faretra F."/>
        </authorList>
    </citation>
    <scope>NUCLEOTIDE SEQUENCE [LARGE SCALE GENOMIC DNA]</scope>
    <source>
        <strain evidence="2 3">Mlax316</strain>
    </source>
</reference>
<organism evidence="2 3">
    <name type="scientific">Monilinia laxa</name>
    <name type="common">Brown rot fungus</name>
    <name type="synonym">Sclerotinia laxa</name>
    <dbReference type="NCBI Taxonomy" id="61186"/>
    <lineage>
        <taxon>Eukaryota</taxon>
        <taxon>Fungi</taxon>
        <taxon>Dikarya</taxon>
        <taxon>Ascomycota</taxon>
        <taxon>Pezizomycotina</taxon>
        <taxon>Leotiomycetes</taxon>
        <taxon>Helotiales</taxon>
        <taxon>Sclerotiniaceae</taxon>
        <taxon>Monilinia</taxon>
    </lineage>
</organism>
<keyword evidence="3" id="KW-1185">Reference proteome</keyword>
<dbReference type="OrthoDB" id="4070583at2759"/>
<feature type="region of interest" description="Disordered" evidence="1">
    <location>
        <begin position="446"/>
        <end position="477"/>
    </location>
</feature>
<feature type="compositionally biased region" description="Basic and acidic residues" evidence="1">
    <location>
        <begin position="609"/>
        <end position="651"/>
    </location>
</feature>
<feature type="compositionally biased region" description="Polar residues" evidence="1">
    <location>
        <begin position="795"/>
        <end position="806"/>
    </location>
</feature>
<gene>
    <name evidence="2" type="ORF">EYC80_003978</name>
</gene>
<dbReference type="GO" id="GO:0070941">
    <property type="term" value="P:eisosome assembly"/>
    <property type="evidence" value="ECO:0007669"/>
    <property type="project" value="TreeGrafter"/>
</dbReference>
<feature type="region of interest" description="Disordered" evidence="1">
    <location>
        <begin position="375"/>
        <end position="413"/>
    </location>
</feature>
<feature type="compositionally biased region" description="Acidic residues" evidence="1">
    <location>
        <begin position="848"/>
        <end position="863"/>
    </location>
</feature>
<feature type="region of interest" description="Disordered" evidence="1">
    <location>
        <begin position="795"/>
        <end position="891"/>
    </location>
</feature>
<accession>A0A5N6KLV8</accession>
<feature type="compositionally biased region" description="Polar residues" evidence="1">
    <location>
        <begin position="707"/>
        <end position="727"/>
    </location>
</feature>
<evidence type="ECO:0000256" key="1">
    <source>
        <dbReference type="SAM" id="MobiDB-lite"/>
    </source>
</evidence>
<feature type="region of interest" description="Disordered" evidence="1">
    <location>
        <begin position="1"/>
        <end position="40"/>
    </location>
</feature>
<feature type="region of interest" description="Disordered" evidence="1">
    <location>
        <begin position="216"/>
        <end position="239"/>
    </location>
</feature>
<evidence type="ECO:0008006" key="4">
    <source>
        <dbReference type="Google" id="ProtNLM"/>
    </source>
</evidence>
<comment type="caution">
    <text evidence="2">The sequence shown here is derived from an EMBL/GenBank/DDBJ whole genome shotgun (WGS) entry which is preliminary data.</text>
</comment>
<feature type="compositionally biased region" description="Basic and acidic residues" evidence="1">
    <location>
        <begin position="812"/>
        <end position="827"/>
    </location>
</feature>
<dbReference type="Proteomes" id="UP000326757">
    <property type="component" value="Unassembled WGS sequence"/>
</dbReference>
<dbReference type="PANTHER" id="PTHR28298:SF1">
    <property type="entry name" value="EISOSOME PROTEIN 1"/>
    <property type="match status" value="1"/>
</dbReference>
<sequence length="891" mass="97382">MAITNNHGIGSNGLPIESRALPPHMVPLPDDRPTRTSSNKLEDQAATAALYVTNQNNQKPKTGHEFLDSNNRLSSAGAAASLKYAKPRDLPSYPSVGLHNNQSAAGAAASLGWQNQKTFEHWKPDPSASASTAAMLAKDYKIKPMWQPESSAHGAKAALLAHKANKGIDLWQPEPTAWGNSAATQAMRKGNTLSPQLDYGHTAVGRQGSLLAATGAMASSRKRANSTPSKISRPETYPDEANASRNALKAAVSVHKSQNGIRPSTYHDGANVSGNALKAATSVHKSQNAIGQSTYPDQANASSNALKAAVSVHKSRTARKPHTFEKGVGSVPFTTMPPEMYTSSPPVGQFDQELNKDQKREDVLKASAIAMAKKMYNQQQRQSNNASDAKSGAAAAHGHRRLSVDSDDEPTPVSFNNLQERAQQLANDRISKMTTEDAQNREYRNYYGGATPSLSSRLSIRGRTRRRASSFDEDRHQSDKIRAQMNLFSSNISQVDEKKRQRDREALIAAAQRNVHKDLHNMDEQVFADTGKVAPSLLSEWELKAHQAAQAKSEARLENFGKVDIGGGKFVDQSVIDAAAAKKIQPVLDEMDNKVDAKRYREAELKIEEENRRRKSQEAKAKEKESKEIIRKLKQQEKDEEKERKADEKAARKEHRKSTKSEPNVPLSKEPLNVRAGEAERPTTAPAQAAIRTSQEDQANVRINRAVTDSNAIQRSKSNTTSPTFESGSKVKNWFKSKLRTVSYRHSESISDSNASVKAGTERGFVGGHNYTRGSVNNSTASLSRHSIQDIANATLVPGTNPTVAATQEPEAFERAGKTTTRQRDDVSSLSEPIVDKGKGKEEALSGDSDDDEFLEARDDFEEELKTPRPFSSLGAVSVSPARAPKFHEEI</sequence>
<proteinExistence type="predicted"/>
<dbReference type="InterPro" id="IPR024527">
    <property type="entry name" value="Eisosome1"/>
</dbReference>
<feature type="region of interest" description="Disordered" evidence="1">
    <location>
        <begin position="609"/>
        <end position="728"/>
    </location>
</feature>
<evidence type="ECO:0000313" key="2">
    <source>
        <dbReference type="EMBL" id="KAB8304601.1"/>
    </source>
</evidence>
<protein>
    <recommendedName>
        <fullName evidence="4">Eisosome protein 1</fullName>
    </recommendedName>
</protein>